<dbReference type="AlphaFoldDB" id="A0A1E5L8B5"/>
<dbReference type="SUPFAM" id="SSF143597">
    <property type="entry name" value="YojJ-like"/>
    <property type="match status" value="1"/>
</dbReference>
<organism evidence="14 15">
    <name type="scientific">Desulfuribacillus stibiiarsenatis</name>
    <dbReference type="NCBI Taxonomy" id="1390249"/>
    <lineage>
        <taxon>Bacteria</taxon>
        <taxon>Bacillati</taxon>
        <taxon>Bacillota</taxon>
        <taxon>Desulfuribacillia</taxon>
        <taxon>Desulfuribacillales</taxon>
        <taxon>Desulfuribacillaceae</taxon>
        <taxon>Desulfuribacillus</taxon>
    </lineage>
</organism>
<dbReference type="Pfam" id="PF02457">
    <property type="entry name" value="DAC"/>
    <property type="match status" value="1"/>
</dbReference>
<dbReference type="GO" id="GO:0006281">
    <property type="term" value="P:DNA repair"/>
    <property type="evidence" value="ECO:0007669"/>
    <property type="project" value="UniProtKB-KW"/>
</dbReference>
<dbReference type="GO" id="GO:0106408">
    <property type="term" value="F:diadenylate cyclase activity"/>
    <property type="evidence" value="ECO:0007669"/>
    <property type="project" value="UniProtKB-EC"/>
</dbReference>
<dbReference type="InterPro" id="IPR018906">
    <property type="entry name" value="DNA_integrity_scan_DisA_link"/>
</dbReference>
<proteinExistence type="inferred from homology"/>
<dbReference type="GO" id="GO:0003677">
    <property type="term" value="F:DNA binding"/>
    <property type="evidence" value="ECO:0007669"/>
    <property type="project" value="UniProtKB-KW"/>
</dbReference>
<evidence type="ECO:0000256" key="7">
    <source>
        <dbReference type="ARBA" id="ARBA00022840"/>
    </source>
</evidence>
<evidence type="ECO:0000256" key="9">
    <source>
        <dbReference type="ARBA" id="ARBA00023125"/>
    </source>
</evidence>
<dbReference type="PANTHER" id="PTHR34185:SF3">
    <property type="entry name" value="DNA INTEGRITY SCANNING PROTEIN DISA"/>
    <property type="match status" value="1"/>
</dbReference>
<evidence type="ECO:0000256" key="1">
    <source>
        <dbReference type="ARBA" id="ARBA00000877"/>
    </source>
</evidence>
<comment type="catalytic activity">
    <reaction evidence="1">
        <text>2 ATP = 3',3'-c-di-AMP + 2 diphosphate</text>
        <dbReference type="Rhea" id="RHEA:35655"/>
        <dbReference type="ChEBI" id="CHEBI:30616"/>
        <dbReference type="ChEBI" id="CHEBI:33019"/>
        <dbReference type="ChEBI" id="CHEBI:71500"/>
        <dbReference type="EC" id="2.7.7.85"/>
    </reaction>
</comment>
<evidence type="ECO:0000256" key="11">
    <source>
        <dbReference type="ARBA" id="ARBA00066492"/>
    </source>
</evidence>
<keyword evidence="9" id="KW-0238">DNA-binding</keyword>
<dbReference type="PROSITE" id="PS51794">
    <property type="entry name" value="DAC"/>
    <property type="match status" value="1"/>
</dbReference>
<dbReference type="EC" id="2.7.7.85" evidence="11"/>
<dbReference type="FunFam" id="3.40.1700.10:FF:000001">
    <property type="entry name" value="DNA integrity scanning protein DisA"/>
    <property type="match status" value="1"/>
</dbReference>
<dbReference type="STRING" id="1390249.BHU72_13815"/>
<keyword evidence="8" id="KW-0460">Magnesium</keyword>
<keyword evidence="5" id="KW-0547">Nucleotide-binding</keyword>
<keyword evidence="6" id="KW-0227">DNA damage</keyword>
<dbReference type="NCBIfam" id="NF010009">
    <property type="entry name" value="PRK13482.1"/>
    <property type="match status" value="1"/>
</dbReference>
<evidence type="ECO:0000259" key="13">
    <source>
        <dbReference type="PROSITE" id="PS51794"/>
    </source>
</evidence>
<name>A0A1E5L8B5_9FIRM</name>
<comment type="cofactor">
    <cofactor evidence="2">
        <name>Mg(2+)</name>
        <dbReference type="ChEBI" id="CHEBI:18420"/>
    </cofactor>
</comment>
<dbReference type="HAMAP" id="MF_01438">
    <property type="entry name" value="DisA"/>
    <property type="match status" value="1"/>
</dbReference>
<keyword evidence="10" id="KW-0234">DNA repair</keyword>
<dbReference type="GO" id="GO:0004016">
    <property type="term" value="F:adenylate cyclase activity"/>
    <property type="evidence" value="ECO:0007669"/>
    <property type="project" value="TreeGrafter"/>
</dbReference>
<dbReference type="GO" id="GO:0005524">
    <property type="term" value="F:ATP binding"/>
    <property type="evidence" value="ECO:0007669"/>
    <property type="project" value="UniProtKB-KW"/>
</dbReference>
<evidence type="ECO:0000256" key="12">
    <source>
        <dbReference type="SAM" id="Coils"/>
    </source>
</evidence>
<dbReference type="InterPro" id="IPR023763">
    <property type="entry name" value="DNA_integrity_scanning_protein"/>
</dbReference>
<gene>
    <name evidence="14" type="ORF">BHU72_13815</name>
</gene>
<feature type="coiled-coil region" evidence="12">
    <location>
        <begin position="149"/>
        <end position="176"/>
    </location>
</feature>
<evidence type="ECO:0000256" key="10">
    <source>
        <dbReference type="ARBA" id="ARBA00023204"/>
    </source>
</evidence>
<dbReference type="PANTHER" id="PTHR34185">
    <property type="entry name" value="DIADENYLATE CYCLASE"/>
    <property type="match status" value="1"/>
</dbReference>
<comment type="caution">
    <text evidence="14">The sequence shown here is derived from an EMBL/GenBank/DDBJ whole genome shotgun (WGS) entry which is preliminary data.</text>
</comment>
<dbReference type="OrthoDB" id="41841at2"/>
<dbReference type="EMBL" id="MJAT01000005">
    <property type="protein sequence ID" value="OEH86298.1"/>
    <property type="molecule type" value="Genomic_DNA"/>
</dbReference>
<sequence>MRTDDKSYKILKTVAPGTALREGLDNVLRAKTGALIVIGNTEEFSHIMDGGFPINCELTPANLYELAKMDGAIIISEDGRKILYANALMLPDASIPSVETGIRHRTAERIARQTKQLVVSISQRRNVITLYKGSWRYALKEINVILSKANQAIQTLDKYKNVLDKALSNLTALEFEDIVTFNDIVTVIHRAEMVLRIKEEVEKYIIELGTEGRLISMQLEELVTGVELEVYWVIRDYCFNGQECNVRELLKTDLKNLTPDELLDPANIVRILGYHSEFNYSERFLQPRGYRILNKIPRLPISVIDNLADAFDGLSEIVSASLEQLDQVEGIGEARARAIREGLRRIREQAFFERHI</sequence>
<feature type="domain" description="DAC" evidence="13">
    <location>
        <begin position="4"/>
        <end position="142"/>
    </location>
</feature>
<dbReference type="InterPro" id="IPR036888">
    <property type="entry name" value="DNA_integrity_DisA_N_sf"/>
</dbReference>
<evidence type="ECO:0000256" key="2">
    <source>
        <dbReference type="ARBA" id="ARBA00001946"/>
    </source>
</evidence>
<reference evidence="14 15" key="1">
    <citation type="submission" date="2016-09" db="EMBL/GenBank/DDBJ databases">
        <title>Desulfuribacillus arsenicus sp. nov., an obligately anaerobic, dissimilatory arsenic- and antimonate-reducing bacterium isolated from anoxic sediments.</title>
        <authorList>
            <person name="Abin C.A."/>
            <person name="Hollibaugh J.T."/>
        </authorList>
    </citation>
    <scope>NUCLEOTIDE SEQUENCE [LARGE SCALE GENOMIC DNA]</scope>
    <source>
        <strain evidence="14 15">MLFW-2</strain>
    </source>
</reference>
<dbReference type="Gene3D" id="1.20.1260.110">
    <property type="entry name" value="DNA integrity scanning linker region"/>
    <property type="match status" value="1"/>
</dbReference>
<dbReference type="InterPro" id="IPR003390">
    <property type="entry name" value="DNA_integrity_scan_DisA_N"/>
</dbReference>
<dbReference type="Gene3D" id="1.10.150.20">
    <property type="entry name" value="5' to 3' exonuclease, C-terminal subdomain"/>
    <property type="match status" value="1"/>
</dbReference>
<evidence type="ECO:0000256" key="8">
    <source>
        <dbReference type="ARBA" id="ARBA00022842"/>
    </source>
</evidence>
<evidence type="ECO:0000256" key="3">
    <source>
        <dbReference type="ARBA" id="ARBA00022679"/>
    </source>
</evidence>
<keyword evidence="15" id="KW-1185">Reference proteome</keyword>
<dbReference type="SUPFAM" id="SSF47781">
    <property type="entry name" value="RuvA domain 2-like"/>
    <property type="match status" value="1"/>
</dbReference>
<evidence type="ECO:0000256" key="5">
    <source>
        <dbReference type="ARBA" id="ARBA00022741"/>
    </source>
</evidence>
<keyword evidence="12" id="KW-0175">Coiled coil</keyword>
<dbReference type="InterPro" id="IPR010994">
    <property type="entry name" value="RuvA_2-like"/>
</dbReference>
<keyword evidence="4" id="KW-0548">Nucleotidyltransferase</keyword>
<keyword evidence="7" id="KW-0067">ATP-binding</keyword>
<dbReference type="Proteomes" id="UP000095255">
    <property type="component" value="Unassembled WGS sequence"/>
</dbReference>
<dbReference type="Pfam" id="PF10635">
    <property type="entry name" value="DisA-linker"/>
    <property type="match status" value="1"/>
</dbReference>
<dbReference type="RefSeq" id="WP_069701276.1">
    <property type="nucleotide sequence ID" value="NZ_MJAT01000005.1"/>
</dbReference>
<evidence type="ECO:0000256" key="6">
    <source>
        <dbReference type="ARBA" id="ARBA00022763"/>
    </source>
</evidence>
<dbReference type="Gene3D" id="3.40.1700.10">
    <property type="entry name" value="DNA integrity scanning protein, DisA, N-terminal domain"/>
    <property type="match status" value="1"/>
</dbReference>
<dbReference type="InterPro" id="IPR050338">
    <property type="entry name" value="DisA"/>
</dbReference>
<evidence type="ECO:0000313" key="15">
    <source>
        <dbReference type="Proteomes" id="UP000095255"/>
    </source>
</evidence>
<accession>A0A1E5L8B5</accession>
<keyword evidence="3" id="KW-0808">Transferase</keyword>
<protein>
    <recommendedName>
        <fullName evidence="11">diadenylate cyclase</fullName>
        <ecNumber evidence="11">2.7.7.85</ecNumber>
    </recommendedName>
</protein>
<dbReference type="InterPro" id="IPR038331">
    <property type="entry name" value="DisA_sf"/>
</dbReference>
<evidence type="ECO:0000256" key="4">
    <source>
        <dbReference type="ARBA" id="ARBA00022695"/>
    </source>
</evidence>
<evidence type="ECO:0000313" key="14">
    <source>
        <dbReference type="EMBL" id="OEH86298.1"/>
    </source>
</evidence>